<evidence type="ECO:0000313" key="1">
    <source>
        <dbReference type="EMBL" id="MEI2684441.1"/>
    </source>
</evidence>
<name>A0ABU8DM70_ERWAP</name>
<reference evidence="1 2" key="1">
    <citation type="submission" date="2024-02" db="EMBL/GenBank/DDBJ databases">
        <title>First report Erwinia aphidicola in onion in Chile.</title>
        <authorList>
            <person name="Valenzuela M."/>
            <person name="Pena M."/>
            <person name="Dutta B."/>
        </authorList>
    </citation>
    <scope>NUCLEOTIDE SEQUENCE [LARGE SCALE GENOMIC DNA]</scope>
    <source>
        <strain evidence="1 2">QCJ3A</strain>
    </source>
</reference>
<accession>A0ABU8DM70</accession>
<dbReference type="NCBIfam" id="NF033828">
    <property type="entry name" value="entry_exc2_fam"/>
    <property type="match status" value="1"/>
</dbReference>
<evidence type="ECO:0000313" key="2">
    <source>
        <dbReference type="Proteomes" id="UP001306592"/>
    </source>
</evidence>
<keyword evidence="1" id="KW-0449">Lipoprotein</keyword>
<dbReference type="EMBL" id="JBANEI010000028">
    <property type="protein sequence ID" value="MEI2684441.1"/>
    <property type="molecule type" value="Genomic_DNA"/>
</dbReference>
<keyword evidence="2" id="KW-1185">Reference proteome</keyword>
<comment type="caution">
    <text evidence="1">The sequence shown here is derived from an EMBL/GenBank/DDBJ whole genome shotgun (WGS) entry which is preliminary data.</text>
</comment>
<organism evidence="1 2">
    <name type="scientific">Erwinia aphidicola</name>
    <dbReference type="NCBI Taxonomy" id="68334"/>
    <lineage>
        <taxon>Bacteria</taxon>
        <taxon>Pseudomonadati</taxon>
        <taxon>Pseudomonadota</taxon>
        <taxon>Gammaproteobacteria</taxon>
        <taxon>Enterobacterales</taxon>
        <taxon>Erwiniaceae</taxon>
        <taxon>Erwinia</taxon>
    </lineage>
</organism>
<dbReference type="RefSeq" id="WP_062820898.1">
    <property type="nucleotide sequence ID" value="NZ_CAKKMT010000018.1"/>
</dbReference>
<dbReference type="Proteomes" id="UP001306592">
    <property type="component" value="Unassembled WGS sequence"/>
</dbReference>
<gene>
    <name evidence="1" type="ORF">V8N49_22720</name>
</gene>
<dbReference type="GeneID" id="89476436"/>
<dbReference type="PROSITE" id="PS51257">
    <property type="entry name" value="PROKAR_LIPOPROTEIN"/>
    <property type="match status" value="1"/>
</dbReference>
<sequence>MPRTFFAMIVASLLPFLTGCNNHLPSPQAHAKSYVFKTKTDFDPNFYTKTSDTIKAMTPVFAQFYDMGTKDRQAGVSRSEAEKKAAAMYHDEALNGLQKQETFVNQTITSPAGKRRVHIFITEASGAYLDGFDGR</sequence>
<proteinExistence type="predicted"/>
<protein>
    <submittedName>
        <fullName evidence="1">Exc2 family lipoprotein</fullName>
    </submittedName>
</protein>